<proteinExistence type="predicted"/>
<dbReference type="EMBL" id="BMAW01125201">
    <property type="protein sequence ID" value="GFU11345.1"/>
    <property type="molecule type" value="Genomic_DNA"/>
</dbReference>
<dbReference type="Proteomes" id="UP000887013">
    <property type="component" value="Unassembled WGS sequence"/>
</dbReference>
<feature type="compositionally biased region" description="Low complexity" evidence="1">
    <location>
        <begin position="280"/>
        <end position="293"/>
    </location>
</feature>
<gene>
    <name evidence="2" type="ORF">NPIL_329141</name>
</gene>
<evidence type="ECO:0000256" key="1">
    <source>
        <dbReference type="SAM" id="MobiDB-lite"/>
    </source>
</evidence>
<feature type="region of interest" description="Disordered" evidence="1">
    <location>
        <begin position="280"/>
        <end position="310"/>
    </location>
</feature>
<dbReference type="AlphaFoldDB" id="A0A8X6Q7V1"/>
<evidence type="ECO:0000313" key="3">
    <source>
        <dbReference type="Proteomes" id="UP000887013"/>
    </source>
</evidence>
<sequence length="401" mass="43549">MPATTHHYTYQSGFLPFVAGAVAAISGVVDWPPSDVGCGRSPLSYPSFSVRALPRPRPHTAPFPTLVCRGLLGVWDGTFTAAVGVTRYVVSSPIAGFVLRDAFTGLVALQVHRSAGSASRGRRGAELCRVPALAISRRSFLFAACPSMPAFCSYNAATGSVRCALRCGRAVWFAFTLPHAFTHTTHHTPIHCTAHRYTYVYLPALCPVTPLCLVLGQRLAGIFGCLVAGLFCSPFVPLYHTTYLPIYIFHHYYCSPHIHVYHIYCPLHFLTSPHPHISPHTHMPPLTSTHTPTPRTPHTHPHTPLPAGARSAGDKRRLYRAIDIAQASVWALPHLTTTLAGTASASAERKPLRYRKAWYARQHPACRALRLASTSRTSGALGAGGIKLSLRKSVLPQTCAS</sequence>
<protein>
    <submittedName>
        <fullName evidence="2">Uncharacterized protein</fullName>
    </submittedName>
</protein>
<keyword evidence="3" id="KW-1185">Reference proteome</keyword>
<accession>A0A8X6Q7V1</accession>
<evidence type="ECO:0000313" key="2">
    <source>
        <dbReference type="EMBL" id="GFU11345.1"/>
    </source>
</evidence>
<reference evidence="2" key="1">
    <citation type="submission" date="2020-08" db="EMBL/GenBank/DDBJ databases">
        <title>Multicomponent nature underlies the extraordinary mechanical properties of spider dragline silk.</title>
        <authorList>
            <person name="Kono N."/>
            <person name="Nakamura H."/>
            <person name="Mori M."/>
            <person name="Yoshida Y."/>
            <person name="Ohtoshi R."/>
            <person name="Malay A.D."/>
            <person name="Moran D.A.P."/>
            <person name="Tomita M."/>
            <person name="Numata K."/>
            <person name="Arakawa K."/>
        </authorList>
    </citation>
    <scope>NUCLEOTIDE SEQUENCE</scope>
</reference>
<organism evidence="2 3">
    <name type="scientific">Nephila pilipes</name>
    <name type="common">Giant wood spider</name>
    <name type="synonym">Nephila maculata</name>
    <dbReference type="NCBI Taxonomy" id="299642"/>
    <lineage>
        <taxon>Eukaryota</taxon>
        <taxon>Metazoa</taxon>
        <taxon>Ecdysozoa</taxon>
        <taxon>Arthropoda</taxon>
        <taxon>Chelicerata</taxon>
        <taxon>Arachnida</taxon>
        <taxon>Araneae</taxon>
        <taxon>Araneomorphae</taxon>
        <taxon>Entelegynae</taxon>
        <taxon>Araneoidea</taxon>
        <taxon>Nephilidae</taxon>
        <taxon>Nephila</taxon>
    </lineage>
</organism>
<comment type="caution">
    <text evidence="2">The sequence shown here is derived from an EMBL/GenBank/DDBJ whole genome shotgun (WGS) entry which is preliminary data.</text>
</comment>
<name>A0A8X6Q7V1_NEPPI</name>